<keyword evidence="4" id="KW-1185">Reference proteome</keyword>
<dbReference type="EMBL" id="JFBT01000001">
    <property type="protein sequence ID" value="EXG82333.1"/>
    <property type="molecule type" value="Genomic_DNA"/>
</dbReference>
<dbReference type="SUPFAM" id="SSF47090">
    <property type="entry name" value="PGBD-like"/>
    <property type="match status" value="1"/>
</dbReference>
<protein>
    <submittedName>
        <fullName evidence="3">Putative peptidoglycan-binding domain-containing protein</fullName>
    </submittedName>
</protein>
<organism evidence="3 4">
    <name type="scientific">Cryptosporangium arvum DSM 44712</name>
    <dbReference type="NCBI Taxonomy" id="927661"/>
    <lineage>
        <taxon>Bacteria</taxon>
        <taxon>Bacillati</taxon>
        <taxon>Actinomycetota</taxon>
        <taxon>Actinomycetes</taxon>
        <taxon>Cryptosporangiales</taxon>
        <taxon>Cryptosporangiaceae</taxon>
        <taxon>Cryptosporangium</taxon>
    </lineage>
</organism>
<dbReference type="HOGENOM" id="CLU_137187_0_0_11"/>
<feature type="chain" id="PRO_5001458995" evidence="1">
    <location>
        <begin position="33"/>
        <end position="143"/>
    </location>
</feature>
<dbReference type="Gene3D" id="1.10.101.10">
    <property type="entry name" value="PGBD-like superfamily/PGBD"/>
    <property type="match status" value="1"/>
</dbReference>
<gene>
    <name evidence="3" type="ORF">CryarDRAFT_3506</name>
</gene>
<feature type="signal peptide" evidence="1">
    <location>
        <begin position="1"/>
        <end position="32"/>
    </location>
</feature>
<proteinExistence type="predicted"/>
<evidence type="ECO:0000313" key="4">
    <source>
        <dbReference type="Proteomes" id="UP000021053"/>
    </source>
</evidence>
<comment type="caution">
    <text evidence="3">The sequence shown here is derived from an EMBL/GenBank/DDBJ whole genome shotgun (WGS) entry which is preliminary data.</text>
</comment>
<accession>A0A010Z4Q9</accession>
<feature type="domain" description="Peptidoglycan binding-like" evidence="2">
    <location>
        <begin position="69"/>
        <end position="124"/>
    </location>
</feature>
<dbReference type="Pfam" id="PF01471">
    <property type="entry name" value="PG_binding_1"/>
    <property type="match status" value="1"/>
</dbReference>
<sequence>MKTNRVRNALSAALVTAGIAAGLGLTAEPALAASCTGTADRPNTNGKTRALIPAIGRDTNCTLGNGNQSSAVRALQDSLNRCHGAGLTVDGIYGARTATAVRNVQRGANIAQDGVYGPQTRNAMLWAHYYYSGGAFLTCGTYQ</sequence>
<dbReference type="Proteomes" id="UP000021053">
    <property type="component" value="Unassembled WGS sequence"/>
</dbReference>
<dbReference type="AlphaFoldDB" id="A0A010Z4Q9"/>
<evidence type="ECO:0000259" key="2">
    <source>
        <dbReference type="Pfam" id="PF01471"/>
    </source>
</evidence>
<dbReference type="InterPro" id="IPR002477">
    <property type="entry name" value="Peptidoglycan-bd-like"/>
</dbReference>
<dbReference type="InterPro" id="IPR036366">
    <property type="entry name" value="PGBDSf"/>
</dbReference>
<keyword evidence="1" id="KW-0732">Signal</keyword>
<dbReference type="InterPro" id="IPR036365">
    <property type="entry name" value="PGBD-like_sf"/>
</dbReference>
<evidence type="ECO:0000256" key="1">
    <source>
        <dbReference type="SAM" id="SignalP"/>
    </source>
</evidence>
<reference evidence="3 4" key="1">
    <citation type="submission" date="2013-07" db="EMBL/GenBank/DDBJ databases">
        <authorList>
            <consortium name="DOE Joint Genome Institute"/>
            <person name="Eisen J."/>
            <person name="Huntemann M."/>
            <person name="Han J."/>
            <person name="Chen A."/>
            <person name="Kyrpides N."/>
            <person name="Mavromatis K."/>
            <person name="Markowitz V."/>
            <person name="Palaniappan K."/>
            <person name="Ivanova N."/>
            <person name="Schaumberg A."/>
            <person name="Pati A."/>
            <person name="Liolios K."/>
            <person name="Nordberg H.P."/>
            <person name="Cantor M.N."/>
            <person name="Hua S.X."/>
            <person name="Woyke T."/>
        </authorList>
    </citation>
    <scope>NUCLEOTIDE SEQUENCE [LARGE SCALE GENOMIC DNA]</scope>
    <source>
        <strain evidence="3 4">DSM 44712</strain>
    </source>
</reference>
<evidence type="ECO:0000313" key="3">
    <source>
        <dbReference type="EMBL" id="EXG82333.1"/>
    </source>
</evidence>
<name>A0A010Z4Q9_9ACTN</name>